<organism evidence="2 3">
    <name type="scientific">Rhizoctonia solani</name>
    <dbReference type="NCBI Taxonomy" id="456999"/>
    <lineage>
        <taxon>Eukaryota</taxon>
        <taxon>Fungi</taxon>
        <taxon>Dikarya</taxon>
        <taxon>Basidiomycota</taxon>
        <taxon>Agaricomycotina</taxon>
        <taxon>Agaricomycetes</taxon>
        <taxon>Cantharellales</taxon>
        <taxon>Ceratobasidiaceae</taxon>
        <taxon>Rhizoctonia</taxon>
    </lineage>
</organism>
<evidence type="ECO:0000313" key="2">
    <source>
        <dbReference type="EMBL" id="CAE7157345.1"/>
    </source>
</evidence>
<evidence type="ECO:0000256" key="1">
    <source>
        <dbReference type="SAM" id="MobiDB-lite"/>
    </source>
</evidence>
<sequence>MLAIGSARSTDLRRVATSTAEMPKARKPQNATSSVLLKWENAGKKLASALSDYLQSCISLETLSATQYVDHSDTLNHIENSLETLHPKLSSEFSQSQVILARIHNKMSSRFHLLPNEILAEIFVDVVYNPRPDESRFPRMVDDIQRIAGRLHCLLAVCSTWRNAVLELGELWTVIPITDVQWGRCPLKASSLALQRSQARITGDHQLHLAAVLFDSCNPDKLLENNTLPPFTGINIQGQSKDATTSVFKLFRKLIGSQALSLVSEISIHQYHGSQELYSLKSLRTEDYLESRLSKEEVTTFRRLMKSLTTLRLRNVNIHWRSITFSSQLVDLHLQSLVLDDFVVDRFLGALQSAPEIRNLKIISVIFLPSGLESTRPKPKIKLPKLKSLLLADLYFNILDYILVSIARGSYRTQLAMTYKSWSTLHDRLGDFDEDPDSLPDPRMGFYEDEADYNHIVEMLKYSNIDTLILNQDICEMQSDDPTTLPMILSSVPDLRSLVFKGWDWSLGDLQSLKRPNLDQPFPRLTELYILDGCIKGAHRLPRIAASHSLQTLVVDSADSLIPKDGDRKAIIRRLKRAVPDFRFVGGSEQVDELNYELWRIW</sequence>
<dbReference type="Gene3D" id="3.80.10.10">
    <property type="entry name" value="Ribonuclease Inhibitor"/>
    <property type="match status" value="1"/>
</dbReference>
<dbReference type="AlphaFoldDB" id="A0A8H3E5T6"/>
<accession>A0A8H3E5T6</accession>
<proteinExistence type="predicted"/>
<dbReference type="InterPro" id="IPR032675">
    <property type="entry name" value="LRR_dom_sf"/>
</dbReference>
<comment type="caution">
    <text evidence="2">The sequence shown here is derived from an EMBL/GenBank/DDBJ whole genome shotgun (WGS) entry which is preliminary data.</text>
</comment>
<evidence type="ECO:0008006" key="4">
    <source>
        <dbReference type="Google" id="ProtNLM"/>
    </source>
</evidence>
<protein>
    <recommendedName>
        <fullName evidence="4">F-box domain-containing protein</fullName>
    </recommendedName>
</protein>
<dbReference type="Proteomes" id="UP000663827">
    <property type="component" value="Unassembled WGS sequence"/>
</dbReference>
<evidence type="ECO:0000313" key="3">
    <source>
        <dbReference type="Proteomes" id="UP000663827"/>
    </source>
</evidence>
<name>A0A8H3E5T6_9AGAM</name>
<dbReference type="EMBL" id="CAJNJQ010001989">
    <property type="protein sequence ID" value="CAE7157345.1"/>
    <property type="molecule type" value="Genomic_DNA"/>
</dbReference>
<gene>
    <name evidence="2" type="ORF">RDB_LOCUS95287</name>
</gene>
<dbReference type="SUPFAM" id="SSF52047">
    <property type="entry name" value="RNI-like"/>
    <property type="match status" value="1"/>
</dbReference>
<reference evidence="2" key="1">
    <citation type="submission" date="2021-01" db="EMBL/GenBank/DDBJ databases">
        <authorList>
            <person name="Kaushik A."/>
        </authorList>
    </citation>
    <scope>NUCLEOTIDE SEQUENCE</scope>
    <source>
        <strain evidence="2">AG5</strain>
    </source>
</reference>
<feature type="region of interest" description="Disordered" evidence="1">
    <location>
        <begin position="1"/>
        <end position="29"/>
    </location>
</feature>